<keyword evidence="1" id="KW-0539">Nucleus</keyword>
<dbReference type="GO" id="GO:0008270">
    <property type="term" value="F:zinc ion binding"/>
    <property type="evidence" value="ECO:0007669"/>
    <property type="project" value="InterPro"/>
</dbReference>
<evidence type="ECO:0000256" key="2">
    <source>
        <dbReference type="SAM" id="MobiDB-lite"/>
    </source>
</evidence>
<feature type="compositionally biased region" description="Polar residues" evidence="2">
    <location>
        <begin position="134"/>
        <end position="144"/>
    </location>
</feature>
<dbReference type="InterPro" id="IPR036864">
    <property type="entry name" value="Zn2-C6_fun-type_DNA-bd_sf"/>
</dbReference>
<feature type="domain" description="Zn(2)-C6 fungal-type" evidence="3">
    <location>
        <begin position="34"/>
        <end position="64"/>
    </location>
</feature>
<sequence length="478" mass="52752">MANLGYRMTSETSERVDHIGPVKRRRFHKKTRLGCENCKKRKVKCDETRPSCANCERFELHCRYPARVGAPAAVASQHRLEEEASQASTVVLTPPSHQPSSDALSPHSVVPPIPNKRKRGRPRKHLSTAGLTLPESNPSPSTPLAQPSPTSNTTAAPPNALNTDDLQLLYHYTTQTAASLTMDDTSPSSWAHKAVTIAFAPATSYVMHFPLAISAFHIAHLRSADRQHFRNLGETHLRVGLAKVADIVRNLDESSALGVFLATMLVCFCAWARGPEDGDLMLVSDRGEAVWWTMLKGLQGVLAKVGGAGVFKDAFDDADTADDTSHNGDGNEQVAADRQSTSPIAFEWQEQFSSLRTSFKAGSNDNIDMYLSTLDSLAEVFEATFGTPEEPRAGPAVFQVIFGWFFRIGDEFVMLLQDKRKPALVLMAHFVVLMEHLPRCWFLEGWTEHILRGVRGHLGEDWGEAIAWVARHCSLDVS</sequence>
<dbReference type="Gene3D" id="4.10.240.10">
    <property type="entry name" value="Zn(2)-C6 fungal-type DNA-binding domain"/>
    <property type="match status" value="1"/>
</dbReference>
<dbReference type="InterPro" id="IPR021858">
    <property type="entry name" value="Fun_TF"/>
</dbReference>
<feature type="compositionally biased region" description="Basic residues" evidence="2">
    <location>
        <begin position="115"/>
        <end position="126"/>
    </location>
</feature>
<dbReference type="PANTHER" id="PTHR47657:SF13">
    <property type="entry name" value="ZN(2)-C6 FUNGAL-TYPE DOMAIN-CONTAINING PROTEIN-RELATED"/>
    <property type="match status" value="1"/>
</dbReference>
<feature type="compositionally biased region" description="Low complexity" evidence="2">
    <location>
        <begin position="145"/>
        <end position="160"/>
    </location>
</feature>
<organism evidence="4 5">
    <name type="scientific">Elsinoe australis</name>
    <dbReference type="NCBI Taxonomy" id="40998"/>
    <lineage>
        <taxon>Eukaryota</taxon>
        <taxon>Fungi</taxon>
        <taxon>Dikarya</taxon>
        <taxon>Ascomycota</taxon>
        <taxon>Pezizomycotina</taxon>
        <taxon>Dothideomycetes</taxon>
        <taxon>Dothideomycetidae</taxon>
        <taxon>Myriangiales</taxon>
        <taxon>Elsinoaceae</taxon>
        <taxon>Elsinoe</taxon>
    </lineage>
</organism>
<dbReference type="SUPFAM" id="SSF57701">
    <property type="entry name" value="Zn2/Cys6 DNA-binding domain"/>
    <property type="match status" value="1"/>
</dbReference>
<dbReference type="Proteomes" id="UP000308133">
    <property type="component" value="Unassembled WGS sequence"/>
</dbReference>
<dbReference type="EMBL" id="PTQR01000123">
    <property type="protein sequence ID" value="TKX18895.1"/>
    <property type="molecule type" value="Genomic_DNA"/>
</dbReference>
<evidence type="ECO:0000313" key="4">
    <source>
        <dbReference type="EMBL" id="TKX18895.1"/>
    </source>
</evidence>
<comment type="caution">
    <text evidence="4">The sequence shown here is derived from an EMBL/GenBank/DDBJ whole genome shotgun (WGS) entry which is preliminary data.</text>
</comment>
<evidence type="ECO:0000313" key="5">
    <source>
        <dbReference type="Proteomes" id="UP000308133"/>
    </source>
</evidence>
<gene>
    <name evidence="4" type="ORF">C1H76_8784</name>
</gene>
<feature type="region of interest" description="Disordered" evidence="2">
    <location>
        <begin position="77"/>
        <end position="160"/>
    </location>
</feature>
<dbReference type="CDD" id="cd00067">
    <property type="entry name" value="GAL4"/>
    <property type="match status" value="1"/>
</dbReference>
<name>A0A4U7APQ2_9PEZI</name>
<dbReference type="InterPro" id="IPR052400">
    <property type="entry name" value="Zn2-C6_fungal_TF"/>
</dbReference>
<accession>A0A4U7APQ2</accession>
<dbReference type="SMART" id="SM00066">
    <property type="entry name" value="GAL4"/>
    <property type="match status" value="1"/>
</dbReference>
<evidence type="ECO:0000256" key="1">
    <source>
        <dbReference type="ARBA" id="ARBA00023242"/>
    </source>
</evidence>
<reference evidence="4 5" key="1">
    <citation type="submission" date="2018-02" db="EMBL/GenBank/DDBJ databases">
        <title>Draft genome sequences of Elsinoe sp., causing black scab on jojoba.</title>
        <authorList>
            <person name="Stodart B."/>
            <person name="Jeffress S."/>
            <person name="Ash G."/>
            <person name="Arun Chinnappa K."/>
        </authorList>
    </citation>
    <scope>NUCLEOTIDE SEQUENCE [LARGE SCALE GENOMIC DNA]</scope>
    <source>
        <strain evidence="4 5">Hillstone_2</strain>
    </source>
</reference>
<evidence type="ECO:0000259" key="3">
    <source>
        <dbReference type="PROSITE" id="PS50048"/>
    </source>
</evidence>
<dbReference type="PANTHER" id="PTHR47657">
    <property type="entry name" value="STEROL REGULATORY ELEMENT-BINDING PROTEIN ECM22"/>
    <property type="match status" value="1"/>
</dbReference>
<dbReference type="GO" id="GO:0000981">
    <property type="term" value="F:DNA-binding transcription factor activity, RNA polymerase II-specific"/>
    <property type="evidence" value="ECO:0007669"/>
    <property type="project" value="InterPro"/>
</dbReference>
<dbReference type="AlphaFoldDB" id="A0A4U7APQ2"/>
<dbReference type="PROSITE" id="PS00463">
    <property type="entry name" value="ZN2_CY6_FUNGAL_1"/>
    <property type="match status" value="1"/>
</dbReference>
<proteinExistence type="predicted"/>
<dbReference type="PROSITE" id="PS50048">
    <property type="entry name" value="ZN2_CY6_FUNGAL_2"/>
    <property type="match status" value="1"/>
</dbReference>
<dbReference type="InterPro" id="IPR001138">
    <property type="entry name" value="Zn2Cys6_DnaBD"/>
</dbReference>
<protein>
    <submittedName>
        <fullName evidence="4">Fungal Zn(2)-Cys(6) binuclear cluster domain-containing protein 24</fullName>
    </submittedName>
</protein>
<dbReference type="Pfam" id="PF11951">
    <property type="entry name" value="Fungal_trans_2"/>
    <property type="match status" value="1"/>
</dbReference>
<dbReference type="Pfam" id="PF00172">
    <property type="entry name" value="Zn_clus"/>
    <property type="match status" value="1"/>
</dbReference>